<evidence type="ECO:0000313" key="6">
    <source>
        <dbReference type="Proteomes" id="UP001610335"/>
    </source>
</evidence>
<dbReference type="Pfam" id="PF22974">
    <property type="entry name" value="DUF7029"/>
    <property type="match status" value="1"/>
</dbReference>
<feature type="domain" description="DUF7029" evidence="3">
    <location>
        <begin position="89"/>
        <end position="186"/>
    </location>
</feature>
<gene>
    <name evidence="5" type="ORF">BDW59DRAFT_163938</name>
</gene>
<evidence type="ECO:0000259" key="3">
    <source>
        <dbReference type="Pfam" id="PF22974"/>
    </source>
</evidence>
<evidence type="ECO:0000259" key="4">
    <source>
        <dbReference type="Pfam" id="PF23865"/>
    </source>
</evidence>
<organism evidence="5 6">
    <name type="scientific">Aspergillus cavernicola</name>
    <dbReference type="NCBI Taxonomy" id="176166"/>
    <lineage>
        <taxon>Eukaryota</taxon>
        <taxon>Fungi</taxon>
        <taxon>Dikarya</taxon>
        <taxon>Ascomycota</taxon>
        <taxon>Pezizomycotina</taxon>
        <taxon>Eurotiomycetes</taxon>
        <taxon>Eurotiomycetidae</taxon>
        <taxon>Eurotiales</taxon>
        <taxon>Aspergillaceae</taxon>
        <taxon>Aspergillus</taxon>
        <taxon>Aspergillus subgen. Nidulantes</taxon>
    </lineage>
</organism>
<keyword evidence="2" id="KW-0732">Signal</keyword>
<feature type="region of interest" description="Disordered" evidence="1">
    <location>
        <begin position="207"/>
        <end position="229"/>
    </location>
</feature>
<comment type="caution">
    <text evidence="5">The sequence shown here is derived from an EMBL/GenBank/DDBJ whole genome shotgun (WGS) entry which is preliminary data.</text>
</comment>
<evidence type="ECO:0000256" key="1">
    <source>
        <dbReference type="SAM" id="MobiDB-lite"/>
    </source>
</evidence>
<evidence type="ECO:0008006" key="7">
    <source>
        <dbReference type="Google" id="ProtNLM"/>
    </source>
</evidence>
<evidence type="ECO:0000256" key="2">
    <source>
        <dbReference type="SAM" id="SignalP"/>
    </source>
</evidence>
<dbReference type="Pfam" id="PF23865">
    <property type="entry name" value="DUF7223"/>
    <property type="match status" value="1"/>
</dbReference>
<dbReference type="InterPro" id="IPR054293">
    <property type="entry name" value="DUF7029"/>
</dbReference>
<feature type="region of interest" description="Disordered" evidence="1">
    <location>
        <begin position="526"/>
        <end position="552"/>
    </location>
</feature>
<proteinExistence type="predicted"/>
<feature type="chain" id="PRO_5045320129" description="GPI anchored protein" evidence="2">
    <location>
        <begin position="27"/>
        <end position="580"/>
    </location>
</feature>
<dbReference type="Proteomes" id="UP001610335">
    <property type="component" value="Unassembled WGS sequence"/>
</dbReference>
<keyword evidence="6" id="KW-1185">Reference proteome</keyword>
<feature type="signal peptide" evidence="2">
    <location>
        <begin position="1"/>
        <end position="26"/>
    </location>
</feature>
<accession>A0ABR4I4H5</accession>
<dbReference type="EMBL" id="JBFXLS010000060">
    <property type="protein sequence ID" value="KAL2822179.1"/>
    <property type="molecule type" value="Genomic_DNA"/>
</dbReference>
<evidence type="ECO:0000313" key="5">
    <source>
        <dbReference type="EMBL" id="KAL2822179.1"/>
    </source>
</evidence>
<protein>
    <recommendedName>
        <fullName evidence="7">GPI anchored protein</fullName>
    </recommendedName>
</protein>
<sequence>MSLDLLSKMNIFVVFVLFLYPVIVHASSPGLSDHASSFPNPRRLAAATLSSRLKAREVSPVTLFKRKMSFDYLADEIEGESVFATTLDVESQWPILALEDLDAGLDSVSCTDSQIQLVFVSMAAEEAFNTAIDSMSEFVIVTSHDGCDFEGERSAHRVTGVTINLEHHLVTLDKDRMGWHEAFSTTLSFSHRHPAEIQKRAALLERQQTTTSPYPPAPTDTDGLNSSANADFNVHHQNVSLYPIDNVIADQVVTCALQGDIQLSEGQFNVEDTWGPIDEAIGFFRNGSVELLVRELFSQIDLEFELELDEPLVDLTMALPTIPLTPFQIAGVVTFGPQILPEIILTVDVEGDIGFSYGFNVTVPENSRILINMTSVEDSEMTGFQNTTFEAFPFEASTEVTSMALNVTFRPQVLLGISTGTDVLNTSIDGGIGAFVGLPKLSLNVTQVSGVNENCESVAETNDVVGNATHLIPTVELNMGVRAGYDVQIMDYQPDTPEVSTVWELASWELPTACVLFEPEIQATGTVGTLATEDDSRRDGDNGDSSDGSNSAATFRGSGGITLMCGTVLSIIAAGFCGWG</sequence>
<feature type="domain" description="DUF7223" evidence="4">
    <location>
        <begin position="300"/>
        <end position="463"/>
    </location>
</feature>
<reference evidence="5 6" key="1">
    <citation type="submission" date="2024-07" db="EMBL/GenBank/DDBJ databases">
        <title>Section-level genome sequencing and comparative genomics of Aspergillus sections Usti and Cavernicolus.</title>
        <authorList>
            <consortium name="Lawrence Berkeley National Laboratory"/>
            <person name="Nybo J.L."/>
            <person name="Vesth T.C."/>
            <person name="Theobald S."/>
            <person name="Frisvad J.C."/>
            <person name="Larsen T.O."/>
            <person name="Kjaerboelling I."/>
            <person name="Rothschild-Mancinelli K."/>
            <person name="Lyhne E.K."/>
            <person name="Kogle M.E."/>
            <person name="Barry K."/>
            <person name="Clum A."/>
            <person name="Na H."/>
            <person name="Ledsgaard L."/>
            <person name="Lin J."/>
            <person name="Lipzen A."/>
            <person name="Kuo A."/>
            <person name="Riley R."/>
            <person name="Mondo S."/>
            <person name="LaButti K."/>
            <person name="Haridas S."/>
            <person name="Pangalinan J."/>
            <person name="Salamov A.A."/>
            <person name="Simmons B.A."/>
            <person name="Magnuson J.K."/>
            <person name="Chen J."/>
            <person name="Drula E."/>
            <person name="Henrissat B."/>
            <person name="Wiebenga A."/>
            <person name="Lubbers R.J."/>
            <person name="Gomes A.C."/>
            <person name="Makela M.R."/>
            <person name="Stajich J."/>
            <person name="Grigoriev I.V."/>
            <person name="Mortensen U.H."/>
            <person name="De vries R.P."/>
            <person name="Baker S.E."/>
            <person name="Andersen M.R."/>
        </authorList>
    </citation>
    <scope>NUCLEOTIDE SEQUENCE [LARGE SCALE GENOMIC DNA]</scope>
    <source>
        <strain evidence="5 6">CBS 600.67</strain>
    </source>
</reference>
<dbReference type="InterPro" id="IPR055647">
    <property type="entry name" value="DUF7223"/>
</dbReference>
<name>A0ABR4I4H5_9EURO</name>